<evidence type="ECO:0000259" key="3">
    <source>
        <dbReference type="PROSITE" id="PS51462"/>
    </source>
</evidence>
<comment type="caution">
    <text evidence="4">The sequence shown here is derived from an EMBL/GenBank/DDBJ whole genome shotgun (WGS) entry which is preliminary data.</text>
</comment>
<dbReference type="Pfam" id="PF00293">
    <property type="entry name" value="NUDIX"/>
    <property type="match status" value="1"/>
</dbReference>
<gene>
    <name evidence="4" type="ORF">ACFOWM_00350</name>
</gene>
<keyword evidence="5" id="KW-1185">Reference proteome</keyword>
<protein>
    <submittedName>
        <fullName evidence="4">NUDIX hydrolase</fullName>
        <ecNumber evidence="4">3.6.-.-</ecNumber>
    </submittedName>
</protein>
<dbReference type="PROSITE" id="PS00893">
    <property type="entry name" value="NUDIX_BOX"/>
    <property type="match status" value="1"/>
</dbReference>
<dbReference type="InterPro" id="IPR000086">
    <property type="entry name" value="NUDIX_hydrolase_dom"/>
</dbReference>
<organism evidence="4 5">
    <name type="scientific">Ferruginibacter yonginensis</name>
    <dbReference type="NCBI Taxonomy" id="1310416"/>
    <lineage>
        <taxon>Bacteria</taxon>
        <taxon>Pseudomonadati</taxon>
        <taxon>Bacteroidota</taxon>
        <taxon>Chitinophagia</taxon>
        <taxon>Chitinophagales</taxon>
        <taxon>Chitinophagaceae</taxon>
        <taxon>Ferruginibacter</taxon>
    </lineage>
</organism>
<dbReference type="PANTHER" id="PTHR43736:SF1">
    <property type="entry name" value="DIHYDRONEOPTERIN TRIPHOSPHATE DIPHOSPHATASE"/>
    <property type="match status" value="1"/>
</dbReference>
<dbReference type="GO" id="GO:0016787">
    <property type="term" value="F:hydrolase activity"/>
    <property type="evidence" value="ECO:0007669"/>
    <property type="project" value="UniProtKB-KW"/>
</dbReference>
<accession>A0ABV8QLY0</accession>
<sequence length="209" mass="24105">MLIKIFVDDKPIYLTNKLTDELKTLSEKKSVKVIKNVATIDGLSYYDDIKNNTTTAIIIIADDVPQLQQQFFKAFTTIEAAGGIVLNESKEVLFIYRRNKWDLPKGKVESGESLTIAAAREVEEETGVKNLQLKRKIGETYHIYEERNQTIVKISHWYYFTTTSHQKTTPQTEEDISEVKWIATKNIKQPMANTYKNIKEIMSVFFDTP</sequence>
<evidence type="ECO:0000313" key="4">
    <source>
        <dbReference type="EMBL" id="MFC4261312.1"/>
    </source>
</evidence>
<name>A0ABV8QLY0_9BACT</name>
<dbReference type="InterPro" id="IPR020084">
    <property type="entry name" value="NUDIX_hydrolase_CS"/>
</dbReference>
<dbReference type="PANTHER" id="PTHR43736">
    <property type="entry name" value="ADP-RIBOSE PYROPHOSPHATASE"/>
    <property type="match status" value="1"/>
</dbReference>
<dbReference type="InterPro" id="IPR015797">
    <property type="entry name" value="NUDIX_hydrolase-like_dom_sf"/>
</dbReference>
<dbReference type="PRINTS" id="PR00502">
    <property type="entry name" value="NUDIXFAMILY"/>
</dbReference>
<evidence type="ECO:0000256" key="1">
    <source>
        <dbReference type="ARBA" id="ARBA00022801"/>
    </source>
</evidence>
<dbReference type="EC" id="3.6.-.-" evidence="4"/>
<dbReference type="EMBL" id="JBHSCZ010000001">
    <property type="protein sequence ID" value="MFC4261312.1"/>
    <property type="molecule type" value="Genomic_DNA"/>
</dbReference>
<dbReference type="CDD" id="cd03673">
    <property type="entry name" value="NUDIX_Ap6A_hydrolase"/>
    <property type="match status" value="1"/>
</dbReference>
<dbReference type="InterPro" id="IPR020476">
    <property type="entry name" value="Nudix_hydrolase"/>
</dbReference>
<comment type="similarity">
    <text evidence="2">Belongs to the Nudix hydrolase family.</text>
</comment>
<proteinExistence type="inferred from homology"/>
<dbReference type="PROSITE" id="PS51462">
    <property type="entry name" value="NUDIX"/>
    <property type="match status" value="1"/>
</dbReference>
<feature type="domain" description="Nudix hydrolase" evidence="3">
    <location>
        <begin position="76"/>
        <end position="204"/>
    </location>
</feature>
<dbReference type="Gene3D" id="3.90.79.10">
    <property type="entry name" value="Nucleoside Triphosphate Pyrophosphohydrolase"/>
    <property type="match status" value="1"/>
</dbReference>
<evidence type="ECO:0000313" key="5">
    <source>
        <dbReference type="Proteomes" id="UP001595907"/>
    </source>
</evidence>
<dbReference type="RefSeq" id="WP_379705420.1">
    <property type="nucleotide sequence ID" value="NZ_JBHSCZ010000001.1"/>
</dbReference>
<keyword evidence="1 2" id="KW-0378">Hydrolase</keyword>
<evidence type="ECO:0000256" key="2">
    <source>
        <dbReference type="RuleBase" id="RU003476"/>
    </source>
</evidence>
<reference evidence="5" key="1">
    <citation type="journal article" date="2019" name="Int. J. Syst. Evol. Microbiol.">
        <title>The Global Catalogue of Microorganisms (GCM) 10K type strain sequencing project: providing services to taxonomists for standard genome sequencing and annotation.</title>
        <authorList>
            <consortium name="The Broad Institute Genomics Platform"/>
            <consortium name="The Broad Institute Genome Sequencing Center for Infectious Disease"/>
            <person name="Wu L."/>
            <person name="Ma J."/>
        </authorList>
    </citation>
    <scope>NUCLEOTIDE SEQUENCE [LARGE SCALE GENOMIC DNA]</scope>
    <source>
        <strain evidence="5">CECT 8289</strain>
    </source>
</reference>
<dbReference type="SUPFAM" id="SSF55811">
    <property type="entry name" value="Nudix"/>
    <property type="match status" value="1"/>
</dbReference>
<dbReference type="Proteomes" id="UP001595907">
    <property type="component" value="Unassembled WGS sequence"/>
</dbReference>